<sequence length="28" mass="3265">PIPEAFGLGQPCTDHREILQCAWIRREK</sequence>
<name>A0A1I7SIZ5_BURXY</name>
<evidence type="ECO:0000313" key="1">
    <source>
        <dbReference type="Proteomes" id="UP000095284"/>
    </source>
</evidence>
<reference evidence="2" key="1">
    <citation type="submission" date="2016-11" db="UniProtKB">
        <authorList>
            <consortium name="WormBaseParasite"/>
        </authorList>
    </citation>
    <scope>IDENTIFICATION</scope>
</reference>
<dbReference type="Proteomes" id="UP000095284">
    <property type="component" value="Unplaced"/>
</dbReference>
<proteinExistence type="predicted"/>
<accession>A0A1I7SIZ5</accession>
<organism evidence="1 2">
    <name type="scientific">Bursaphelenchus xylophilus</name>
    <name type="common">Pinewood nematode worm</name>
    <name type="synonym">Aphelenchoides xylophilus</name>
    <dbReference type="NCBI Taxonomy" id="6326"/>
    <lineage>
        <taxon>Eukaryota</taxon>
        <taxon>Metazoa</taxon>
        <taxon>Ecdysozoa</taxon>
        <taxon>Nematoda</taxon>
        <taxon>Chromadorea</taxon>
        <taxon>Rhabditida</taxon>
        <taxon>Tylenchina</taxon>
        <taxon>Tylenchomorpha</taxon>
        <taxon>Aphelenchoidea</taxon>
        <taxon>Aphelenchoididae</taxon>
        <taxon>Bursaphelenchus</taxon>
    </lineage>
</organism>
<protein>
    <submittedName>
        <fullName evidence="2">Ribonuclease HII</fullName>
    </submittedName>
</protein>
<evidence type="ECO:0000313" key="2">
    <source>
        <dbReference type="WBParaSite" id="BXY_1301800.1"/>
    </source>
</evidence>
<dbReference type="AlphaFoldDB" id="A0A1I7SIZ5"/>
<dbReference type="WBParaSite" id="BXY_1301800.1">
    <property type="protein sequence ID" value="BXY_1301800.1"/>
    <property type="gene ID" value="BXY_1301800"/>
</dbReference>